<organism evidence="1 2">
    <name type="scientific">Phyllachora maydis</name>
    <dbReference type="NCBI Taxonomy" id="1825666"/>
    <lineage>
        <taxon>Eukaryota</taxon>
        <taxon>Fungi</taxon>
        <taxon>Dikarya</taxon>
        <taxon>Ascomycota</taxon>
        <taxon>Pezizomycotina</taxon>
        <taxon>Sordariomycetes</taxon>
        <taxon>Sordariomycetidae</taxon>
        <taxon>Phyllachorales</taxon>
        <taxon>Phyllachoraceae</taxon>
        <taxon>Phyllachora</taxon>
    </lineage>
</organism>
<dbReference type="AlphaFoldDB" id="A0AAD9I6W1"/>
<keyword evidence="2" id="KW-1185">Reference proteome</keyword>
<protein>
    <submittedName>
        <fullName evidence="1">Uncharacterized protein</fullName>
    </submittedName>
</protein>
<evidence type="ECO:0000313" key="2">
    <source>
        <dbReference type="Proteomes" id="UP001217918"/>
    </source>
</evidence>
<sequence>MIPEGSIVSDFAAGPDSTGRLGVAGLGPRHFLVWVVRCESAECPRRWLLLGGMFACSLGCQMDRTHAYDVIHSMRSTAAGKNAKPLGTEAIYHRATDQRVCGLVFTAVEYFFLCACRCGAPVHRDTGQEESS</sequence>
<evidence type="ECO:0000313" key="1">
    <source>
        <dbReference type="EMBL" id="KAK2071392.1"/>
    </source>
</evidence>
<name>A0AAD9I6W1_9PEZI</name>
<comment type="caution">
    <text evidence="1">The sequence shown here is derived from an EMBL/GenBank/DDBJ whole genome shotgun (WGS) entry which is preliminary data.</text>
</comment>
<accession>A0AAD9I6W1</accession>
<gene>
    <name evidence="1" type="ORF">P8C59_005821</name>
</gene>
<dbReference type="EMBL" id="JAQQPM010000005">
    <property type="protein sequence ID" value="KAK2071392.1"/>
    <property type="molecule type" value="Genomic_DNA"/>
</dbReference>
<proteinExistence type="predicted"/>
<reference evidence="1" key="1">
    <citation type="journal article" date="2023" name="Mol. Plant Microbe Interact.">
        <title>Elucidating the Obligate Nature and Biological Capacity of an Invasive Fungal Corn Pathogen.</title>
        <authorList>
            <person name="MacCready J.S."/>
            <person name="Roggenkamp E.M."/>
            <person name="Gdanetz K."/>
            <person name="Chilvers M.I."/>
        </authorList>
    </citation>
    <scope>NUCLEOTIDE SEQUENCE</scope>
    <source>
        <strain evidence="1">PM02</strain>
    </source>
</reference>
<dbReference type="Proteomes" id="UP001217918">
    <property type="component" value="Unassembled WGS sequence"/>
</dbReference>